<sequence length="569" mass="62977">MRLKRSHGGGDYGDQVVLGAVGLGNFARLRLPEPPDDLEVDAAYDHASGRITVSVGGEGFSASAVDLAAALALPPGAVGPAAGVGTDFLSSPEAIAAVTRFVRELLIPGDGEDGGTASEDVAAALRLVEEGKAYEVDWARLIWAVLKGEVLAGTPRRYAPFLFRLLEYQRPELFAEVDEMLPLRKRWKGRTLQPSHCADEKLGRISEQCEVEDKEEISFDDTLSQDIGDLEEMPIFGEGRQREVTLAVPVDCRGTFMEQEEILGVDQGHAELRSQRCSFSDANLLDSDTECGGGGIAREDVYNQTFACNSSFGWQLGAMDEQDDSSGPLQLISGTKSQPASNLQRTIEIDDDDDDDLGIGVGSAVVRNVPLEISPYPVQEHGQTLQSFNGCIQQILACVLCMQEGYSDKEKDCRQLEAEVHCLKKMVMKKEHIIEATRCDILKDLRANETKMDKFEKAREVMFRTFQHCKKLLQKSSAEFQEYNNMMQCGKGVDSYLGVSGIIYEKKQVSMQQLHNYCLWILNSWSSESLKLDEKVKQMVKDITSAEYEVKRLKESISIPDLNNGKHQL</sequence>
<gene>
    <name evidence="1" type="primary">gb04712</name>
    <name evidence="1" type="ORF">PR202_gb04712</name>
</gene>
<accession>A0AAV5E4T1</accession>
<dbReference type="PANTHER" id="PTHR35120">
    <property type="entry name" value="HISTONE ACETYLTRANSFERASE KAT6B-LIKE"/>
    <property type="match status" value="1"/>
</dbReference>
<reference evidence="1" key="2">
    <citation type="submission" date="2021-12" db="EMBL/GenBank/DDBJ databases">
        <title>Resequencing data analysis of finger millet.</title>
        <authorList>
            <person name="Hatakeyama M."/>
            <person name="Aluri S."/>
            <person name="Balachadran M.T."/>
            <person name="Sivarajan S.R."/>
            <person name="Poveda L."/>
            <person name="Shimizu-Inatsugi R."/>
            <person name="Schlapbach R."/>
            <person name="Sreeman S.M."/>
            <person name="Shimizu K.K."/>
        </authorList>
    </citation>
    <scope>NUCLEOTIDE SEQUENCE</scope>
</reference>
<reference evidence="1" key="1">
    <citation type="journal article" date="2018" name="DNA Res.">
        <title>Multiple hybrid de novo genome assembly of finger millet, an orphan allotetraploid crop.</title>
        <authorList>
            <person name="Hatakeyama M."/>
            <person name="Aluri S."/>
            <person name="Balachadran M.T."/>
            <person name="Sivarajan S.R."/>
            <person name="Patrignani A."/>
            <person name="Gruter S."/>
            <person name="Poveda L."/>
            <person name="Shimizu-Inatsugi R."/>
            <person name="Baeten J."/>
            <person name="Francoijs K.J."/>
            <person name="Nataraja K.N."/>
            <person name="Reddy Y.A.N."/>
            <person name="Phadnis S."/>
            <person name="Ravikumar R.L."/>
            <person name="Schlapbach R."/>
            <person name="Sreeman S.M."/>
            <person name="Shimizu K.K."/>
        </authorList>
    </citation>
    <scope>NUCLEOTIDE SEQUENCE</scope>
</reference>
<evidence type="ECO:0000313" key="2">
    <source>
        <dbReference type="Proteomes" id="UP001054889"/>
    </source>
</evidence>
<dbReference type="PANTHER" id="PTHR35120:SF1">
    <property type="entry name" value="OS01G0756000 PROTEIN"/>
    <property type="match status" value="1"/>
</dbReference>
<dbReference type="AlphaFoldDB" id="A0AAV5E4T1"/>
<protein>
    <submittedName>
        <fullName evidence="1">Uncharacterized protein</fullName>
    </submittedName>
</protein>
<organism evidence="1 2">
    <name type="scientific">Eleusine coracana subsp. coracana</name>
    <dbReference type="NCBI Taxonomy" id="191504"/>
    <lineage>
        <taxon>Eukaryota</taxon>
        <taxon>Viridiplantae</taxon>
        <taxon>Streptophyta</taxon>
        <taxon>Embryophyta</taxon>
        <taxon>Tracheophyta</taxon>
        <taxon>Spermatophyta</taxon>
        <taxon>Magnoliopsida</taxon>
        <taxon>Liliopsida</taxon>
        <taxon>Poales</taxon>
        <taxon>Poaceae</taxon>
        <taxon>PACMAD clade</taxon>
        <taxon>Chloridoideae</taxon>
        <taxon>Cynodonteae</taxon>
        <taxon>Eleusininae</taxon>
        <taxon>Eleusine</taxon>
    </lineage>
</organism>
<evidence type="ECO:0000313" key="1">
    <source>
        <dbReference type="EMBL" id="GJN17630.1"/>
    </source>
</evidence>
<comment type="caution">
    <text evidence="1">The sequence shown here is derived from an EMBL/GenBank/DDBJ whole genome shotgun (WGS) entry which is preliminary data.</text>
</comment>
<dbReference type="EMBL" id="BQKI01000073">
    <property type="protein sequence ID" value="GJN17630.1"/>
    <property type="molecule type" value="Genomic_DNA"/>
</dbReference>
<dbReference type="Proteomes" id="UP001054889">
    <property type="component" value="Unassembled WGS sequence"/>
</dbReference>
<keyword evidence="2" id="KW-1185">Reference proteome</keyword>
<proteinExistence type="predicted"/>
<name>A0AAV5E4T1_ELECO</name>